<dbReference type="Proteomes" id="UP001197875">
    <property type="component" value="Unassembled WGS sequence"/>
</dbReference>
<evidence type="ECO:0000259" key="2">
    <source>
        <dbReference type="Pfam" id="PF00117"/>
    </source>
</evidence>
<accession>A0AAE3DQD0</accession>
<dbReference type="EMBL" id="JAJEPR010000001">
    <property type="protein sequence ID" value="MCC2188440.1"/>
    <property type="molecule type" value="Genomic_DNA"/>
</dbReference>
<proteinExistence type="predicted"/>
<dbReference type="Pfam" id="PF00117">
    <property type="entry name" value="GATase"/>
    <property type="match status" value="1"/>
</dbReference>
<dbReference type="RefSeq" id="WP_227614027.1">
    <property type="nucleotide sequence ID" value="NZ_JAJEPR010000001.1"/>
</dbReference>
<dbReference type="FunFam" id="3.40.50.880:FF:000003">
    <property type="entry name" value="Anthranilate synthase component II"/>
    <property type="match status" value="1"/>
</dbReference>
<evidence type="ECO:0000256" key="1">
    <source>
        <dbReference type="ARBA" id="ARBA00022962"/>
    </source>
</evidence>
<dbReference type="PANTHER" id="PTHR43418:SF4">
    <property type="entry name" value="MULTIFUNCTIONAL TRYPTOPHAN BIOSYNTHESIS PROTEIN"/>
    <property type="match status" value="1"/>
</dbReference>
<dbReference type="PANTHER" id="PTHR43418">
    <property type="entry name" value="MULTIFUNCTIONAL TRYPTOPHAN BIOSYNTHESIS PROTEIN-RELATED"/>
    <property type="match status" value="1"/>
</dbReference>
<name>A0AAE3DQD0_9FIRM</name>
<dbReference type="PROSITE" id="PS51273">
    <property type="entry name" value="GATASE_TYPE_1"/>
    <property type="match status" value="1"/>
</dbReference>
<evidence type="ECO:0000313" key="4">
    <source>
        <dbReference type="Proteomes" id="UP001197875"/>
    </source>
</evidence>
<dbReference type="InterPro" id="IPR017926">
    <property type="entry name" value="GATASE"/>
</dbReference>
<organism evidence="3 4">
    <name type="scientific">Fusicatenibacter faecihominis</name>
    <dbReference type="NCBI Taxonomy" id="2881276"/>
    <lineage>
        <taxon>Bacteria</taxon>
        <taxon>Bacillati</taxon>
        <taxon>Bacillota</taxon>
        <taxon>Clostridia</taxon>
        <taxon>Lachnospirales</taxon>
        <taxon>Lachnospiraceae</taxon>
        <taxon>Fusicatenibacter</taxon>
    </lineage>
</organism>
<dbReference type="InterPro" id="IPR029062">
    <property type="entry name" value="Class_I_gatase-like"/>
</dbReference>
<dbReference type="PRINTS" id="PR00099">
    <property type="entry name" value="CPSGATASE"/>
</dbReference>
<gene>
    <name evidence="3" type="ORF">LKD71_01150</name>
</gene>
<protein>
    <submittedName>
        <fullName evidence="3">Aminodeoxychorismate/anthranilate synthase component II</fullName>
    </submittedName>
</protein>
<dbReference type="SUPFAM" id="SSF52317">
    <property type="entry name" value="Class I glutamine amidotransferase-like"/>
    <property type="match status" value="1"/>
</dbReference>
<evidence type="ECO:0000313" key="3">
    <source>
        <dbReference type="EMBL" id="MCC2188440.1"/>
    </source>
</evidence>
<dbReference type="PRINTS" id="PR00097">
    <property type="entry name" value="ANTSNTHASEII"/>
</dbReference>
<dbReference type="PRINTS" id="PR00096">
    <property type="entry name" value="GATASE"/>
</dbReference>
<sequence length="200" mass="22178">MYFMLDNYDSFVYNLSAYVKELGREILVKRADQITVAEVEAMNPEGIIISPGPGKPSEAHLSHALLDRFAGEIPILGVCLGHQVIVEKYDGRVEKGARPMHGKVTPIINTGEGIFRGLPEKFSVTRYHSLVAKGELPSCLKVTARSEDGDVMAVEHTGFPVYGVQFHPEAVLSEYGHELLENFVKIAEEWREEHAVTKSA</sequence>
<dbReference type="InterPro" id="IPR006221">
    <property type="entry name" value="TrpG/PapA_dom"/>
</dbReference>
<dbReference type="CDD" id="cd01743">
    <property type="entry name" value="GATase1_Anthranilate_Synthase"/>
    <property type="match status" value="1"/>
</dbReference>
<dbReference type="GO" id="GO:0005829">
    <property type="term" value="C:cytosol"/>
    <property type="evidence" value="ECO:0007669"/>
    <property type="project" value="TreeGrafter"/>
</dbReference>
<dbReference type="NCBIfam" id="TIGR00566">
    <property type="entry name" value="trpG_papA"/>
    <property type="match status" value="1"/>
</dbReference>
<dbReference type="InterPro" id="IPR050472">
    <property type="entry name" value="Anth_synth/Amidotransfase"/>
</dbReference>
<dbReference type="GO" id="GO:0000162">
    <property type="term" value="P:L-tryptophan biosynthetic process"/>
    <property type="evidence" value="ECO:0007669"/>
    <property type="project" value="TreeGrafter"/>
</dbReference>
<keyword evidence="4" id="KW-1185">Reference proteome</keyword>
<feature type="domain" description="Glutamine amidotransferase" evidence="2">
    <location>
        <begin position="4"/>
        <end position="185"/>
    </location>
</feature>
<comment type="caution">
    <text evidence="3">The sequence shown here is derived from an EMBL/GenBank/DDBJ whole genome shotgun (WGS) entry which is preliminary data.</text>
</comment>
<dbReference type="AlphaFoldDB" id="A0AAE3DQD0"/>
<dbReference type="GO" id="GO:0004049">
    <property type="term" value="F:anthranilate synthase activity"/>
    <property type="evidence" value="ECO:0007669"/>
    <property type="project" value="TreeGrafter"/>
</dbReference>
<keyword evidence="1" id="KW-0315">Glutamine amidotransferase</keyword>
<dbReference type="Gene3D" id="3.40.50.880">
    <property type="match status" value="1"/>
</dbReference>
<reference evidence="3 4" key="1">
    <citation type="submission" date="2021-10" db="EMBL/GenBank/DDBJ databases">
        <title>Anaerobic single-cell dispensing facilitates the cultivation of human gut bacteria.</title>
        <authorList>
            <person name="Afrizal A."/>
        </authorList>
    </citation>
    <scope>NUCLEOTIDE SEQUENCE [LARGE SCALE GENOMIC DNA]</scope>
    <source>
        <strain evidence="3 4">CLA-AA-H277</strain>
    </source>
</reference>